<dbReference type="EMBL" id="CAEZXN010000038">
    <property type="protein sequence ID" value="CAB4704148.1"/>
    <property type="molecule type" value="Genomic_DNA"/>
</dbReference>
<dbReference type="EMBL" id="CAFBAA010000039">
    <property type="protein sequence ID" value="CAB4844928.1"/>
    <property type="molecule type" value="Genomic_DNA"/>
</dbReference>
<keyword evidence="4" id="KW-0997">Cell inner membrane</keyword>
<sequence>MGVFPHHLSLANEIKIEQRNFMSYLGQQLVNGLTLGGVYALIALGYTLVYGVLQILNFAHGDVYMVGAFIGFFVMVGLGGPLKPSVPVAVMILIMFLVAMLGTGLLGIVIERFAYRPLRNSTRIAPLISALGVSILLQNAALLLFSANIRSYDTSSYISSTLGFSFADITIDGVRLFVLVLSIALMFGLARWVNGTQVGRAMRAIAYDRDAAVMMGIDVDKVIRWTFFVSAALAGAAGVMNGLLLRGVSNGMGLVPGLKGFTAAVVGGIGSIPGAMLGGLLLGVVESLAQGYLSTNFSDTITFALLIVVMLLKPNGLLGKRAIVKA</sequence>
<comment type="subcellular location">
    <subcellularLocation>
        <location evidence="1">Cell membrane</location>
        <topology evidence="1">Multi-pass membrane protein</topology>
    </subcellularLocation>
</comment>
<dbReference type="GO" id="GO:0042941">
    <property type="term" value="P:D-alanine transmembrane transport"/>
    <property type="evidence" value="ECO:0007669"/>
    <property type="project" value="TreeGrafter"/>
</dbReference>
<gene>
    <name evidence="11" type="ORF">UFOPK2342_01206</name>
    <name evidence="12" type="ORF">UFOPK2423_01342</name>
    <name evidence="13" type="ORF">UFOPK3266_01288</name>
</gene>
<protein>
    <submittedName>
        <fullName evidence="11">Unannotated protein</fullName>
    </submittedName>
</protein>
<dbReference type="GO" id="GO:0005886">
    <property type="term" value="C:plasma membrane"/>
    <property type="evidence" value="ECO:0007669"/>
    <property type="project" value="UniProtKB-SubCell"/>
</dbReference>
<dbReference type="EMBL" id="CAEZXB010000026">
    <property type="protein sequence ID" value="CAB4681663.1"/>
    <property type="molecule type" value="Genomic_DNA"/>
</dbReference>
<keyword evidence="2" id="KW-0813">Transport</keyword>
<feature type="transmembrane region" description="Helical" evidence="10">
    <location>
        <begin position="127"/>
        <end position="149"/>
    </location>
</feature>
<dbReference type="GO" id="GO:0015192">
    <property type="term" value="F:L-phenylalanine transmembrane transporter activity"/>
    <property type="evidence" value="ECO:0007669"/>
    <property type="project" value="TreeGrafter"/>
</dbReference>
<evidence type="ECO:0000256" key="8">
    <source>
        <dbReference type="ARBA" id="ARBA00023136"/>
    </source>
</evidence>
<comment type="similarity">
    <text evidence="9">Belongs to the binding-protein-dependent transport system permease family. LivHM subfamily.</text>
</comment>
<dbReference type="GO" id="GO:1903806">
    <property type="term" value="P:L-isoleucine import across plasma membrane"/>
    <property type="evidence" value="ECO:0007669"/>
    <property type="project" value="TreeGrafter"/>
</dbReference>
<organism evidence="11">
    <name type="scientific">freshwater metagenome</name>
    <dbReference type="NCBI Taxonomy" id="449393"/>
    <lineage>
        <taxon>unclassified sequences</taxon>
        <taxon>metagenomes</taxon>
        <taxon>ecological metagenomes</taxon>
    </lineage>
</organism>
<dbReference type="PANTHER" id="PTHR11795:SF371">
    <property type="entry name" value="HIGH-AFFINITY BRANCHED-CHAIN AMINO ACID TRANSPORT SYSTEM PERMEASE PROTEIN LIVH"/>
    <property type="match status" value="1"/>
</dbReference>
<proteinExistence type="inferred from homology"/>
<dbReference type="AlphaFoldDB" id="A0A6J6NAM4"/>
<feature type="transmembrane region" description="Helical" evidence="10">
    <location>
        <begin position="169"/>
        <end position="193"/>
    </location>
</feature>
<feature type="transmembrane region" description="Helical" evidence="10">
    <location>
        <begin position="88"/>
        <end position="115"/>
    </location>
</feature>
<dbReference type="InterPro" id="IPR052157">
    <property type="entry name" value="BCAA_transport_permease"/>
</dbReference>
<accession>A0A6J6NAM4</accession>
<evidence type="ECO:0000256" key="7">
    <source>
        <dbReference type="ARBA" id="ARBA00022989"/>
    </source>
</evidence>
<evidence type="ECO:0000313" key="11">
    <source>
        <dbReference type="EMBL" id="CAB4681663.1"/>
    </source>
</evidence>
<evidence type="ECO:0000256" key="4">
    <source>
        <dbReference type="ARBA" id="ARBA00022519"/>
    </source>
</evidence>
<evidence type="ECO:0000256" key="9">
    <source>
        <dbReference type="ARBA" id="ARBA00037998"/>
    </source>
</evidence>
<feature type="transmembrane region" description="Helical" evidence="10">
    <location>
        <begin position="292"/>
        <end position="312"/>
    </location>
</feature>
<dbReference type="GO" id="GO:0015190">
    <property type="term" value="F:L-leucine transmembrane transporter activity"/>
    <property type="evidence" value="ECO:0007669"/>
    <property type="project" value="TreeGrafter"/>
</dbReference>
<dbReference type="PANTHER" id="PTHR11795">
    <property type="entry name" value="BRANCHED-CHAIN AMINO ACID TRANSPORT SYSTEM PERMEASE PROTEIN LIVH"/>
    <property type="match status" value="1"/>
</dbReference>
<evidence type="ECO:0000256" key="2">
    <source>
        <dbReference type="ARBA" id="ARBA00022448"/>
    </source>
</evidence>
<dbReference type="InterPro" id="IPR001851">
    <property type="entry name" value="ABC_transp_permease"/>
</dbReference>
<evidence type="ECO:0000313" key="13">
    <source>
        <dbReference type="EMBL" id="CAB4844928.1"/>
    </source>
</evidence>
<keyword evidence="3" id="KW-1003">Cell membrane</keyword>
<feature type="transmembrane region" description="Helical" evidence="10">
    <location>
        <begin position="222"/>
        <end position="244"/>
    </location>
</feature>
<evidence type="ECO:0000256" key="6">
    <source>
        <dbReference type="ARBA" id="ARBA00022970"/>
    </source>
</evidence>
<dbReference type="GO" id="GO:0015808">
    <property type="term" value="P:L-alanine transport"/>
    <property type="evidence" value="ECO:0007669"/>
    <property type="project" value="TreeGrafter"/>
</dbReference>
<evidence type="ECO:0000256" key="10">
    <source>
        <dbReference type="SAM" id="Phobius"/>
    </source>
</evidence>
<feature type="transmembrane region" description="Helical" evidence="10">
    <location>
        <begin position="63"/>
        <end position="82"/>
    </location>
</feature>
<evidence type="ECO:0000313" key="12">
    <source>
        <dbReference type="EMBL" id="CAB4704148.1"/>
    </source>
</evidence>
<feature type="transmembrane region" description="Helical" evidence="10">
    <location>
        <begin position="264"/>
        <end position="285"/>
    </location>
</feature>
<keyword evidence="7 10" id="KW-1133">Transmembrane helix</keyword>
<dbReference type="GO" id="GO:0015188">
    <property type="term" value="F:L-isoleucine transmembrane transporter activity"/>
    <property type="evidence" value="ECO:0007669"/>
    <property type="project" value="TreeGrafter"/>
</dbReference>
<keyword evidence="5 10" id="KW-0812">Transmembrane</keyword>
<name>A0A6J6NAM4_9ZZZZ</name>
<dbReference type="CDD" id="cd06582">
    <property type="entry name" value="TM_PBP1_LivH_like"/>
    <property type="match status" value="1"/>
</dbReference>
<evidence type="ECO:0000256" key="1">
    <source>
        <dbReference type="ARBA" id="ARBA00004651"/>
    </source>
</evidence>
<evidence type="ECO:0000256" key="5">
    <source>
        <dbReference type="ARBA" id="ARBA00022692"/>
    </source>
</evidence>
<keyword evidence="8 10" id="KW-0472">Membrane</keyword>
<reference evidence="11" key="1">
    <citation type="submission" date="2020-05" db="EMBL/GenBank/DDBJ databases">
        <authorList>
            <person name="Chiriac C."/>
            <person name="Salcher M."/>
            <person name="Ghai R."/>
            <person name="Kavagutti S V."/>
        </authorList>
    </citation>
    <scope>NUCLEOTIDE SEQUENCE</scope>
</reference>
<dbReference type="Pfam" id="PF02653">
    <property type="entry name" value="BPD_transp_2"/>
    <property type="match status" value="1"/>
</dbReference>
<evidence type="ECO:0000256" key="3">
    <source>
        <dbReference type="ARBA" id="ARBA00022475"/>
    </source>
</evidence>
<dbReference type="GO" id="GO:0005304">
    <property type="term" value="F:L-valine transmembrane transporter activity"/>
    <property type="evidence" value="ECO:0007669"/>
    <property type="project" value="TreeGrafter"/>
</dbReference>
<keyword evidence="6" id="KW-0029">Amino-acid transport</keyword>
<feature type="transmembrane region" description="Helical" evidence="10">
    <location>
        <begin position="29"/>
        <end position="51"/>
    </location>
</feature>